<proteinExistence type="predicted"/>
<dbReference type="EMBL" id="LUSW01000028">
    <property type="protein sequence ID" value="RAT32531.1"/>
    <property type="molecule type" value="Genomic_DNA"/>
</dbReference>
<keyword evidence="3" id="KW-1185">Reference proteome</keyword>
<evidence type="ECO:0000313" key="2">
    <source>
        <dbReference type="EMBL" id="RAT32531.1"/>
    </source>
</evidence>
<dbReference type="InterPro" id="IPR021300">
    <property type="entry name" value="Integr_conj_element_PFL4695"/>
</dbReference>
<organism evidence="2 3">
    <name type="scientific">Lonsdalea populi</name>
    <dbReference type="NCBI Taxonomy" id="1172565"/>
    <lineage>
        <taxon>Bacteria</taxon>
        <taxon>Pseudomonadati</taxon>
        <taxon>Pseudomonadota</taxon>
        <taxon>Gammaproteobacteria</taxon>
        <taxon>Enterobacterales</taxon>
        <taxon>Pectobacteriaceae</taxon>
        <taxon>Lonsdalea</taxon>
    </lineage>
</organism>
<reference evidence="2 3" key="1">
    <citation type="submission" date="2016-02" db="EMBL/GenBank/DDBJ databases">
        <title>Species-wide whole genome sequencing reveals diversity, host range in Lonsdalea quercina.</title>
        <authorList>
            <person name="Li Y."/>
        </authorList>
    </citation>
    <scope>NUCLEOTIDE SEQUENCE [LARGE SCALE GENOMIC DNA]</scope>
    <source>
        <strain evidence="2 3">CFCC 12721</strain>
    </source>
</reference>
<dbReference type="NCBIfam" id="TIGR03765">
    <property type="entry name" value="ICE_PFL_4695"/>
    <property type="match status" value="1"/>
</dbReference>
<dbReference type="Pfam" id="PF11072">
    <property type="entry name" value="DUF2859"/>
    <property type="match status" value="1"/>
</dbReference>
<evidence type="ECO:0000313" key="3">
    <source>
        <dbReference type="Proteomes" id="UP000250186"/>
    </source>
</evidence>
<dbReference type="RefSeq" id="WP_112092676.1">
    <property type="nucleotide sequence ID" value="NZ_LUSR01000061.1"/>
</dbReference>
<name>A0ABX9EMB5_9GAMM</name>
<feature type="signal peptide" evidence="1">
    <location>
        <begin position="1"/>
        <end position="26"/>
    </location>
</feature>
<sequence>MKTFFRQALSITLVSTLLAVALSAYAALTVVGDLGGDPTAPFFEAINAENDTGGEVPQTLSPRSAPVLISDMLPVSTPEMSPGKVDARALNLIGMPPVFVLGDDAASRQWLLRHAPELRRMQATGMIISVRDERGLESLRQLAPDLVMVPVSGGVLSHRLSLDHYPVLITATGISQ</sequence>
<comment type="caution">
    <text evidence="2">The sequence shown here is derived from an EMBL/GenBank/DDBJ whole genome shotgun (WGS) entry which is preliminary data.</text>
</comment>
<gene>
    <name evidence="2" type="ORF">AU492_12460</name>
</gene>
<protein>
    <submittedName>
        <fullName evidence="2">Conjugal transfer protein</fullName>
    </submittedName>
</protein>
<dbReference type="Proteomes" id="UP000250186">
    <property type="component" value="Unassembled WGS sequence"/>
</dbReference>
<accession>A0ABX9EMB5</accession>
<keyword evidence="1" id="KW-0732">Signal</keyword>
<feature type="chain" id="PRO_5047035218" evidence="1">
    <location>
        <begin position="27"/>
        <end position="176"/>
    </location>
</feature>
<evidence type="ECO:0000256" key="1">
    <source>
        <dbReference type="SAM" id="SignalP"/>
    </source>
</evidence>